<name>A0AAV7LEV2_PLEWA</name>
<feature type="region of interest" description="Disordered" evidence="1">
    <location>
        <begin position="44"/>
        <end position="72"/>
    </location>
</feature>
<accession>A0AAV7LEV2</accession>
<protein>
    <submittedName>
        <fullName evidence="2">Uncharacterized protein</fullName>
    </submittedName>
</protein>
<proteinExistence type="predicted"/>
<dbReference type="EMBL" id="JANPWB010000015">
    <property type="protein sequence ID" value="KAJ1090121.1"/>
    <property type="molecule type" value="Genomic_DNA"/>
</dbReference>
<dbReference type="AlphaFoldDB" id="A0AAV7LEV2"/>
<evidence type="ECO:0000256" key="1">
    <source>
        <dbReference type="SAM" id="MobiDB-lite"/>
    </source>
</evidence>
<evidence type="ECO:0000313" key="2">
    <source>
        <dbReference type="EMBL" id="KAJ1090121.1"/>
    </source>
</evidence>
<evidence type="ECO:0000313" key="3">
    <source>
        <dbReference type="Proteomes" id="UP001066276"/>
    </source>
</evidence>
<keyword evidence="3" id="KW-1185">Reference proteome</keyword>
<organism evidence="2 3">
    <name type="scientific">Pleurodeles waltl</name>
    <name type="common">Iberian ribbed newt</name>
    <dbReference type="NCBI Taxonomy" id="8319"/>
    <lineage>
        <taxon>Eukaryota</taxon>
        <taxon>Metazoa</taxon>
        <taxon>Chordata</taxon>
        <taxon>Craniata</taxon>
        <taxon>Vertebrata</taxon>
        <taxon>Euteleostomi</taxon>
        <taxon>Amphibia</taxon>
        <taxon>Batrachia</taxon>
        <taxon>Caudata</taxon>
        <taxon>Salamandroidea</taxon>
        <taxon>Salamandridae</taxon>
        <taxon>Pleurodelinae</taxon>
        <taxon>Pleurodeles</taxon>
    </lineage>
</organism>
<comment type="caution">
    <text evidence="2">The sequence shown here is derived from an EMBL/GenBank/DDBJ whole genome shotgun (WGS) entry which is preliminary data.</text>
</comment>
<dbReference type="Proteomes" id="UP001066276">
    <property type="component" value="Chromosome 11"/>
</dbReference>
<gene>
    <name evidence="2" type="ORF">NDU88_003258</name>
</gene>
<sequence length="117" mass="12581">MPTTLFAASKFDVLPGSRDTSPGTLLVLALPGFPRRGILAEPLRTRRSSSAACPQCRSLPPDASPDPRSSRVSEISVAGQHIQPIAVCVCHAPQERRKARLMSYSCDAARHVLHPAL</sequence>
<reference evidence="2" key="1">
    <citation type="journal article" date="2022" name="bioRxiv">
        <title>Sequencing and chromosome-scale assembly of the giantPleurodeles waltlgenome.</title>
        <authorList>
            <person name="Brown T."/>
            <person name="Elewa A."/>
            <person name="Iarovenko S."/>
            <person name="Subramanian E."/>
            <person name="Araus A.J."/>
            <person name="Petzold A."/>
            <person name="Susuki M."/>
            <person name="Suzuki K.-i.T."/>
            <person name="Hayashi T."/>
            <person name="Toyoda A."/>
            <person name="Oliveira C."/>
            <person name="Osipova E."/>
            <person name="Leigh N.D."/>
            <person name="Simon A."/>
            <person name="Yun M.H."/>
        </authorList>
    </citation>
    <scope>NUCLEOTIDE SEQUENCE</scope>
    <source>
        <strain evidence="2">20211129_DDA</strain>
        <tissue evidence="2">Liver</tissue>
    </source>
</reference>